<dbReference type="PANTHER" id="PTHR11851:SF49">
    <property type="entry name" value="MITOCHONDRIAL-PROCESSING PEPTIDASE SUBUNIT ALPHA"/>
    <property type="match status" value="1"/>
</dbReference>
<organism evidence="4 5">
    <name type="scientific">Sulfidibacter corallicola</name>
    <dbReference type="NCBI Taxonomy" id="2818388"/>
    <lineage>
        <taxon>Bacteria</taxon>
        <taxon>Pseudomonadati</taxon>
        <taxon>Acidobacteriota</taxon>
        <taxon>Holophagae</taxon>
        <taxon>Acanthopleuribacterales</taxon>
        <taxon>Acanthopleuribacteraceae</taxon>
        <taxon>Sulfidibacter</taxon>
    </lineage>
</organism>
<gene>
    <name evidence="4" type="ORF">J3U87_20310</name>
</gene>
<dbReference type="AlphaFoldDB" id="A0A8A4TDC5"/>
<dbReference type="InterPro" id="IPR050361">
    <property type="entry name" value="MPP/UQCRC_Complex"/>
</dbReference>
<dbReference type="InterPro" id="IPR011249">
    <property type="entry name" value="Metalloenz_LuxS/M16"/>
</dbReference>
<dbReference type="PANTHER" id="PTHR11851">
    <property type="entry name" value="METALLOPROTEASE"/>
    <property type="match status" value="1"/>
</dbReference>
<evidence type="ECO:0000256" key="1">
    <source>
        <dbReference type="ARBA" id="ARBA00007261"/>
    </source>
</evidence>
<accession>A0A8A4TDC5</accession>
<evidence type="ECO:0000259" key="3">
    <source>
        <dbReference type="Pfam" id="PF05193"/>
    </source>
</evidence>
<feature type="domain" description="Peptidase M16 C-terminal" evidence="3">
    <location>
        <begin position="167"/>
        <end position="341"/>
    </location>
</feature>
<sequence length="425" mass="47023">MVRRFTKLENGMSVVTQAVDHVQTVSLGIWLARGSRHETPAENGLCHFIEHTLFKGTPTRSARGIAEAMDGIGGILDAYTAKEETCYSVKVRGIHLNATLELLADMLQNPLFEPDELDLERRVILEEIKMGEDDPEDRVFERSLRHFWEGHPLGQPILGSPETVCGFSREDVADFHRNHYLPENMIVAAAGLLDHDRLCDQLQRLFPGGEPSSRTMRQDVPVPKPFQMFLPDNSLEQVTFCINFAGLSQTDSRRHALGVLSTLLGGGMSSRLFQKIREERGLAYSIGAFTSNYSDCGYFSMCGGCSPRNFAEVVDLCLAEILALKRFGIGVEELNRAKEQMIGSLLMSLESTYNRASALARHMLHVGHVYDESRSVAAIEAVTREDVDALVGEFLTDASLGLGATGQFEALGREWSLERAAAISS</sequence>
<dbReference type="SUPFAM" id="SSF63411">
    <property type="entry name" value="LuxS/MPP-like metallohydrolase"/>
    <property type="match status" value="2"/>
</dbReference>
<keyword evidence="5" id="KW-1185">Reference proteome</keyword>
<evidence type="ECO:0000313" key="4">
    <source>
        <dbReference type="EMBL" id="QTD47936.1"/>
    </source>
</evidence>
<dbReference type="Proteomes" id="UP000663929">
    <property type="component" value="Chromosome"/>
</dbReference>
<reference evidence="4" key="1">
    <citation type="submission" date="2021-03" db="EMBL/GenBank/DDBJ databases">
        <title>Acanthopleuribacteraceae sp. M133.</title>
        <authorList>
            <person name="Wang G."/>
        </authorList>
    </citation>
    <scope>NUCLEOTIDE SEQUENCE</scope>
    <source>
        <strain evidence="4">M133</strain>
    </source>
</reference>
<evidence type="ECO:0000259" key="2">
    <source>
        <dbReference type="Pfam" id="PF00675"/>
    </source>
</evidence>
<dbReference type="RefSeq" id="WP_237377601.1">
    <property type="nucleotide sequence ID" value="NZ_CP071793.1"/>
</dbReference>
<evidence type="ECO:0000313" key="5">
    <source>
        <dbReference type="Proteomes" id="UP000663929"/>
    </source>
</evidence>
<dbReference type="Pfam" id="PF00675">
    <property type="entry name" value="Peptidase_M16"/>
    <property type="match status" value="1"/>
</dbReference>
<name>A0A8A4TDC5_SULCO</name>
<dbReference type="EMBL" id="CP071793">
    <property type="protein sequence ID" value="QTD47936.1"/>
    <property type="molecule type" value="Genomic_DNA"/>
</dbReference>
<dbReference type="InterPro" id="IPR007863">
    <property type="entry name" value="Peptidase_M16_C"/>
</dbReference>
<proteinExistence type="inferred from homology"/>
<comment type="similarity">
    <text evidence="1">Belongs to the peptidase M16 family.</text>
</comment>
<dbReference type="GO" id="GO:0046872">
    <property type="term" value="F:metal ion binding"/>
    <property type="evidence" value="ECO:0007669"/>
    <property type="project" value="InterPro"/>
</dbReference>
<dbReference type="KEGG" id="scor:J3U87_20310"/>
<dbReference type="Gene3D" id="3.30.830.10">
    <property type="entry name" value="Metalloenzyme, LuxS/M16 peptidase-like"/>
    <property type="match status" value="2"/>
</dbReference>
<protein>
    <submittedName>
        <fullName evidence="4">Insulinase family protein</fullName>
    </submittedName>
</protein>
<dbReference type="Pfam" id="PF05193">
    <property type="entry name" value="Peptidase_M16_C"/>
    <property type="match status" value="1"/>
</dbReference>
<dbReference type="InterPro" id="IPR011765">
    <property type="entry name" value="Pept_M16_N"/>
</dbReference>
<feature type="domain" description="Peptidase M16 N-terminal" evidence="2">
    <location>
        <begin position="14"/>
        <end position="159"/>
    </location>
</feature>